<feature type="non-terminal residue" evidence="7">
    <location>
        <position position="1"/>
    </location>
</feature>
<dbReference type="Gene3D" id="3.40.50.2300">
    <property type="match status" value="1"/>
</dbReference>
<evidence type="ECO:0000313" key="7">
    <source>
        <dbReference type="EMBL" id="GAF85750.1"/>
    </source>
</evidence>
<comment type="caution">
    <text evidence="7">The sequence shown here is derived from an EMBL/GenBank/DDBJ whole genome shotgun (WGS) entry which is preliminary data.</text>
</comment>
<keyword evidence="2" id="KW-1003">Cell membrane</keyword>
<dbReference type="EMBL" id="BARS01001175">
    <property type="protein sequence ID" value="GAF85750.1"/>
    <property type="molecule type" value="Genomic_DNA"/>
</dbReference>
<keyword evidence="4" id="KW-0472">Membrane</keyword>
<dbReference type="AlphaFoldDB" id="X0UB77"/>
<comment type="subcellular location">
    <subcellularLocation>
        <location evidence="1">Cell membrane</location>
    </subcellularLocation>
</comment>
<dbReference type="CDD" id="cd06354">
    <property type="entry name" value="PBP1_PrnA-like"/>
    <property type="match status" value="1"/>
</dbReference>
<dbReference type="PANTHER" id="PTHR34296:SF2">
    <property type="entry name" value="ABC TRANSPORTER GUANOSINE-BINDING PROTEIN NUPN"/>
    <property type="match status" value="1"/>
</dbReference>
<accession>X0UB77</accession>
<protein>
    <recommendedName>
        <fullName evidence="6">ABC transporter substrate-binding protein PnrA-like domain-containing protein</fullName>
    </recommendedName>
</protein>
<proteinExistence type="predicted"/>
<feature type="domain" description="ABC transporter substrate-binding protein PnrA-like" evidence="6">
    <location>
        <begin position="2"/>
        <end position="166"/>
    </location>
</feature>
<evidence type="ECO:0000256" key="1">
    <source>
        <dbReference type="ARBA" id="ARBA00004236"/>
    </source>
</evidence>
<dbReference type="InterPro" id="IPR050957">
    <property type="entry name" value="BMP_lipoprotein"/>
</dbReference>
<dbReference type="GO" id="GO:0005886">
    <property type="term" value="C:plasma membrane"/>
    <property type="evidence" value="ECO:0007669"/>
    <property type="project" value="UniProtKB-SubCell"/>
</dbReference>
<keyword evidence="3" id="KW-0732">Signal</keyword>
<name>X0UB77_9ZZZZ</name>
<evidence type="ECO:0000256" key="5">
    <source>
        <dbReference type="ARBA" id="ARBA00023288"/>
    </source>
</evidence>
<evidence type="ECO:0000256" key="3">
    <source>
        <dbReference type="ARBA" id="ARBA00022729"/>
    </source>
</evidence>
<evidence type="ECO:0000259" key="6">
    <source>
        <dbReference type="Pfam" id="PF02608"/>
    </source>
</evidence>
<reference evidence="7" key="1">
    <citation type="journal article" date="2014" name="Front. Microbiol.">
        <title>High frequency of phylogenetically diverse reductive dehalogenase-homologous genes in deep subseafloor sedimentary metagenomes.</title>
        <authorList>
            <person name="Kawai M."/>
            <person name="Futagami T."/>
            <person name="Toyoda A."/>
            <person name="Takaki Y."/>
            <person name="Nishi S."/>
            <person name="Hori S."/>
            <person name="Arai W."/>
            <person name="Tsubouchi T."/>
            <person name="Morono Y."/>
            <person name="Uchiyama I."/>
            <person name="Ito T."/>
            <person name="Fujiyama A."/>
            <person name="Inagaki F."/>
            <person name="Takami H."/>
        </authorList>
    </citation>
    <scope>NUCLEOTIDE SEQUENCE</scope>
    <source>
        <strain evidence="7">Expedition CK06-06</strain>
    </source>
</reference>
<dbReference type="PANTHER" id="PTHR34296">
    <property type="entry name" value="TRANSCRIPTIONAL ACTIVATOR PROTEIN MED"/>
    <property type="match status" value="1"/>
</dbReference>
<evidence type="ECO:0000256" key="2">
    <source>
        <dbReference type="ARBA" id="ARBA00022475"/>
    </source>
</evidence>
<dbReference type="Pfam" id="PF02608">
    <property type="entry name" value="Bmp"/>
    <property type="match status" value="1"/>
</dbReference>
<evidence type="ECO:0000256" key="4">
    <source>
        <dbReference type="ARBA" id="ARBA00023136"/>
    </source>
</evidence>
<keyword evidence="5" id="KW-0449">Lipoprotein</keyword>
<sequence>EGYEAGAKWANPDVEVLTPVFVGGWGDPTKGKELATTLIELGADAIYSAAGKSGLGALEGAHENGVYGYGVDACQCYLYPEILASMTKRVDVAVYQMIVSALTGTFEGGIYSGGLMEQWVGLCRLPEEEALWEETFDFEHDSLPAGVLEKVLEAQEKILSGEIIVPTGYD</sequence>
<dbReference type="InterPro" id="IPR003760">
    <property type="entry name" value="PnrA-like"/>
</dbReference>
<organism evidence="7">
    <name type="scientific">marine sediment metagenome</name>
    <dbReference type="NCBI Taxonomy" id="412755"/>
    <lineage>
        <taxon>unclassified sequences</taxon>
        <taxon>metagenomes</taxon>
        <taxon>ecological metagenomes</taxon>
    </lineage>
</organism>
<gene>
    <name evidence="7" type="ORF">S01H1_02444</name>
</gene>